<dbReference type="AlphaFoldDB" id="A0A8R7V2I9"/>
<evidence type="ECO:0000313" key="3">
    <source>
        <dbReference type="Proteomes" id="UP000015106"/>
    </source>
</evidence>
<dbReference type="Proteomes" id="UP000015106">
    <property type="component" value="Chromosome 7"/>
</dbReference>
<dbReference type="PANTHER" id="PTHR32133">
    <property type="entry name" value="OS07G0120400 PROTEIN"/>
    <property type="match status" value="1"/>
</dbReference>
<evidence type="ECO:0000313" key="2">
    <source>
        <dbReference type="EnsemblPlants" id="TuG1812G0700001478.01.T01.cds372224"/>
    </source>
</evidence>
<sequence length="201" mass="22848">MISRRTVRGKKLTRRRKNMIRMRRGRRTTKMKMRGRKMTGSRRWSSGTPCRESRIQLRSPDIFDPDVNGATYWGTVLCAADGCNHAACNLGPFFVALIGLDSCRPYDDDDKRLRALVYSSETREWTSTATIHIGGVGRFEDYIIGRPSVFVGQALHFLLHGDPTVANIFILKYDFHRHRLSVIDLPELCASSWTPPPHLGG</sequence>
<accession>A0A8R7V2I9</accession>
<proteinExistence type="predicted"/>
<evidence type="ECO:0000256" key="1">
    <source>
        <dbReference type="SAM" id="MobiDB-lite"/>
    </source>
</evidence>
<reference evidence="2" key="3">
    <citation type="submission" date="2022-06" db="UniProtKB">
        <authorList>
            <consortium name="EnsemblPlants"/>
        </authorList>
    </citation>
    <scope>IDENTIFICATION</scope>
</reference>
<feature type="compositionally biased region" description="Basic residues" evidence="1">
    <location>
        <begin position="29"/>
        <end position="40"/>
    </location>
</feature>
<dbReference type="Gramene" id="TuG1812G0700001478.01.T01">
    <property type="protein sequence ID" value="TuG1812G0700001478.01.T01.cds372224"/>
    <property type="gene ID" value="TuG1812G0700001478.01"/>
</dbReference>
<dbReference type="PANTHER" id="PTHR32133:SF394">
    <property type="entry name" value="F-BOX DOMAIN-CONTAINING PROTEIN"/>
    <property type="match status" value="1"/>
</dbReference>
<keyword evidence="3" id="KW-1185">Reference proteome</keyword>
<reference evidence="2" key="2">
    <citation type="submission" date="2018-03" db="EMBL/GenBank/DDBJ databases">
        <title>The Triticum urartu genome reveals the dynamic nature of wheat genome evolution.</title>
        <authorList>
            <person name="Ling H."/>
            <person name="Ma B."/>
            <person name="Shi X."/>
            <person name="Liu H."/>
            <person name="Dong L."/>
            <person name="Sun H."/>
            <person name="Cao Y."/>
            <person name="Gao Q."/>
            <person name="Zheng S."/>
            <person name="Li Y."/>
            <person name="Yu Y."/>
            <person name="Du H."/>
            <person name="Qi M."/>
            <person name="Li Y."/>
            <person name="Yu H."/>
            <person name="Cui Y."/>
            <person name="Wang N."/>
            <person name="Chen C."/>
            <person name="Wu H."/>
            <person name="Zhao Y."/>
            <person name="Zhang J."/>
            <person name="Li Y."/>
            <person name="Zhou W."/>
            <person name="Zhang B."/>
            <person name="Hu W."/>
            <person name="Eijk M."/>
            <person name="Tang J."/>
            <person name="Witsenboer H."/>
            <person name="Zhao S."/>
            <person name="Li Z."/>
            <person name="Zhang A."/>
            <person name="Wang D."/>
            <person name="Liang C."/>
        </authorList>
    </citation>
    <scope>NUCLEOTIDE SEQUENCE [LARGE SCALE GENOMIC DNA]</scope>
    <source>
        <strain evidence="2">cv. G1812</strain>
    </source>
</reference>
<reference evidence="3" key="1">
    <citation type="journal article" date="2013" name="Nature">
        <title>Draft genome of the wheat A-genome progenitor Triticum urartu.</title>
        <authorList>
            <person name="Ling H.Q."/>
            <person name="Zhao S."/>
            <person name="Liu D."/>
            <person name="Wang J."/>
            <person name="Sun H."/>
            <person name="Zhang C."/>
            <person name="Fan H."/>
            <person name="Li D."/>
            <person name="Dong L."/>
            <person name="Tao Y."/>
            <person name="Gao C."/>
            <person name="Wu H."/>
            <person name="Li Y."/>
            <person name="Cui Y."/>
            <person name="Guo X."/>
            <person name="Zheng S."/>
            <person name="Wang B."/>
            <person name="Yu K."/>
            <person name="Liang Q."/>
            <person name="Yang W."/>
            <person name="Lou X."/>
            <person name="Chen J."/>
            <person name="Feng M."/>
            <person name="Jian J."/>
            <person name="Zhang X."/>
            <person name="Luo G."/>
            <person name="Jiang Y."/>
            <person name="Liu J."/>
            <person name="Wang Z."/>
            <person name="Sha Y."/>
            <person name="Zhang B."/>
            <person name="Wu H."/>
            <person name="Tang D."/>
            <person name="Shen Q."/>
            <person name="Xue P."/>
            <person name="Zou S."/>
            <person name="Wang X."/>
            <person name="Liu X."/>
            <person name="Wang F."/>
            <person name="Yang Y."/>
            <person name="An X."/>
            <person name="Dong Z."/>
            <person name="Zhang K."/>
            <person name="Zhang X."/>
            <person name="Luo M.C."/>
            <person name="Dvorak J."/>
            <person name="Tong Y."/>
            <person name="Wang J."/>
            <person name="Yang H."/>
            <person name="Li Z."/>
            <person name="Wang D."/>
            <person name="Zhang A."/>
            <person name="Wang J."/>
        </authorList>
    </citation>
    <scope>NUCLEOTIDE SEQUENCE</scope>
    <source>
        <strain evidence="3">cv. G1812</strain>
    </source>
</reference>
<name>A0A8R7V2I9_TRIUA</name>
<protein>
    <submittedName>
        <fullName evidence="2">Uncharacterized protein</fullName>
    </submittedName>
</protein>
<organism evidence="2 3">
    <name type="scientific">Triticum urartu</name>
    <name type="common">Red wild einkorn</name>
    <name type="synonym">Crithodium urartu</name>
    <dbReference type="NCBI Taxonomy" id="4572"/>
    <lineage>
        <taxon>Eukaryota</taxon>
        <taxon>Viridiplantae</taxon>
        <taxon>Streptophyta</taxon>
        <taxon>Embryophyta</taxon>
        <taxon>Tracheophyta</taxon>
        <taxon>Spermatophyta</taxon>
        <taxon>Magnoliopsida</taxon>
        <taxon>Liliopsida</taxon>
        <taxon>Poales</taxon>
        <taxon>Poaceae</taxon>
        <taxon>BOP clade</taxon>
        <taxon>Pooideae</taxon>
        <taxon>Triticodae</taxon>
        <taxon>Triticeae</taxon>
        <taxon>Triticinae</taxon>
        <taxon>Triticum</taxon>
    </lineage>
</organism>
<feature type="region of interest" description="Disordered" evidence="1">
    <location>
        <begin position="29"/>
        <end position="49"/>
    </location>
</feature>
<dbReference type="EnsemblPlants" id="TuG1812G0700001478.01.T01">
    <property type="protein sequence ID" value="TuG1812G0700001478.01.T01.cds372224"/>
    <property type="gene ID" value="TuG1812G0700001478.01"/>
</dbReference>